<dbReference type="InterPro" id="IPR042095">
    <property type="entry name" value="SUMF_sf"/>
</dbReference>
<reference evidence="4" key="1">
    <citation type="submission" date="2019-02" db="EMBL/GenBank/DDBJ databases">
        <authorList>
            <person name="Gruber-Vodicka R. H."/>
            <person name="Seah K. B. B."/>
        </authorList>
    </citation>
    <scope>NUCLEOTIDE SEQUENCE</scope>
    <source>
        <strain evidence="5">BECK_BY2</strain>
        <strain evidence="4">BECK_BY3</strain>
    </source>
</reference>
<proteinExistence type="predicted"/>
<dbReference type="InterPro" id="IPR019734">
    <property type="entry name" value="TPR_rpt"/>
</dbReference>
<dbReference type="InterPro" id="IPR011990">
    <property type="entry name" value="TPR-like_helical_dom_sf"/>
</dbReference>
<organism evidence="4">
    <name type="scientific">Candidatus Kentrum sp. TUN</name>
    <dbReference type="NCBI Taxonomy" id="2126343"/>
    <lineage>
        <taxon>Bacteria</taxon>
        <taxon>Pseudomonadati</taxon>
        <taxon>Pseudomonadota</taxon>
        <taxon>Gammaproteobacteria</taxon>
        <taxon>Candidatus Kentrum</taxon>
    </lineage>
</organism>
<feature type="coiled-coil region" evidence="2">
    <location>
        <begin position="43"/>
        <end position="70"/>
    </location>
</feature>
<dbReference type="EMBL" id="CAADFV010000023">
    <property type="protein sequence ID" value="VFK54814.1"/>
    <property type="molecule type" value="Genomic_DNA"/>
</dbReference>
<dbReference type="PROSITE" id="PS50005">
    <property type="entry name" value="TPR"/>
    <property type="match status" value="1"/>
</dbReference>
<dbReference type="EMBL" id="CAADFY010000022">
    <property type="protein sequence ID" value="VFK53476.1"/>
    <property type="molecule type" value="Genomic_DNA"/>
</dbReference>
<dbReference type="PANTHER" id="PTHR47691:SF3">
    <property type="entry name" value="HTH-TYPE TRANSCRIPTIONAL REGULATOR RV0890C-RELATED"/>
    <property type="match status" value="1"/>
</dbReference>
<dbReference type="Gene3D" id="1.25.40.10">
    <property type="entry name" value="Tetratricopeptide repeat domain"/>
    <property type="match status" value="1"/>
</dbReference>
<sequence>MNEYYLREAREEAEFLRKRAWDFIDKLEKLEPELKTTTDAGERQSLQTRIENARSLRDDYQRQYQAMCEEAGIPLDNLTPNAPGRDIVSTFGRKALETREDLVRRQEIDLPPFFALVPARNPRFTGRQEAVRQFIRRVLQGGAFAICGVKGMGGIGKTEIAMEVCHLFHETWQARPQLPEYMADLLAPANAPTNTMDGFFRDGILWVRFEPEYQTPKSLTEYLIPELADPRTAEKIPDLAALADILASKDVLVVLDSVEQNLRTFDYVLARFRDRFPLIITSRIAIPGIHAVDIDVLTDAEAEELFLNHLETPNLTDAQRGTVRDLCQLVGNFPLGIRIIASRVDPDNGNLTALKTTYQEDRRLLLTESGRDTRMERRNADVRACFMLSFRTLDEPEQRAFLHAALFNNPFTVPALAALLAEPGALAGDTEGVQRIVGRLHRLSLVSRTREKAAQPPADHWMRPSRAHRQPSRTDVWDTYELHPLMREFALDLLSRQTETLPGKKEAIAQLLAALQEDKKQGRLLERLQQDRALVRQAVEAMAYCDRTFDFATVGEFMNVLNGPLNNLGYWEDKIRLNRLTIRAAVALQQRASEAFWRRQLADTLQRRAVFRAELEAVRGQWEEILSIARELKQANGIVFTQYRLASIERDLRHWTTAIRNNYQGIRTACRYGEVYWLGAFIRSIGQIHNAFAGGETGVFFRLNLKITANDARETWQKSNLLRAYGDSIDVLFTQGRIEAALPHYQQNLQLALELKHAQLATVSFRRLFDCALHLLDAQISGQYLNDFERRSTAMGLAESRRQDMAARLAWLREEYDTAIQVFSAAMVENDLDQDYYHYWLGKSYLYRGDLDQAAEHLHRALAHQEHKNAVEVARVHSQLALLALKRGETRQAVQNLSISRKTQRAHGIIPSPEEKQIEQAIRAQLTRDGVKPAEYEHWAEEAGAIDLKPDFLFPALPPTHTGQDGKTMLLIPAGPVFIGRGTIDTPTTEALMDDIERYLYPYRQHSDQYPLPPHPDSVFDEDQLLFLLEKNAAMSEGQKQEMIAKLPDMPEQEIQAFIAKLDREYRAANPKATEIYLYPYYMDRAPVSNAEYRAFCVATEHPYPTHWPTHWPESEPPENAEALPVVNITLADAKAYAEWAGKEIPTAQEWEKACRGKGGTLYPWGDAWDESQVKAGDGTIRKEYEETFRALNHPDRAPGIVNLGDGHIFTIPPHPAAEFDDEYFLDLLEHSVRLTLEEKRKLVDGIPHLSKGEIEELVANFIEEREQFAALEKEYPEHAARLKRERYDELRHPPLFTRALEYLQKLEQNQGPYGIRDLVGSIHQFTISERGDGFLIKGGSWFSENPKEACRGWAAEVIGARNRRMDVGFRCVRPIFGFFRF</sequence>
<evidence type="ECO:0000256" key="1">
    <source>
        <dbReference type="PROSITE-ProRule" id="PRU00339"/>
    </source>
</evidence>
<keyword evidence="1" id="KW-0802">TPR repeat</keyword>
<dbReference type="Pfam" id="PF03781">
    <property type="entry name" value="FGE-sulfatase"/>
    <property type="match status" value="1"/>
</dbReference>
<feature type="domain" description="Sulfatase-modifying factor enzyme-like" evidence="3">
    <location>
        <begin position="1073"/>
        <end position="1191"/>
    </location>
</feature>
<evidence type="ECO:0000259" key="3">
    <source>
        <dbReference type="Pfam" id="PF03781"/>
    </source>
</evidence>
<evidence type="ECO:0000313" key="4">
    <source>
        <dbReference type="EMBL" id="VFK53476.1"/>
    </source>
</evidence>
<dbReference type="PRINTS" id="PR00364">
    <property type="entry name" value="DISEASERSIST"/>
</dbReference>
<dbReference type="SUPFAM" id="SSF48452">
    <property type="entry name" value="TPR-like"/>
    <property type="match status" value="1"/>
</dbReference>
<dbReference type="InterPro" id="IPR005532">
    <property type="entry name" value="SUMF_dom"/>
</dbReference>
<dbReference type="InterPro" id="IPR016187">
    <property type="entry name" value="CTDL_fold"/>
</dbReference>
<keyword evidence="2" id="KW-0175">Coiled coil</keyword>
<gene>
    <name evidence="5" type="ORF">BECKTUN1418E_GA0071001_10236</name>
    <name evidence="4" type="ORF">BECKTUN1418F_GA0071002_10226</name>
</gene>
<evidence type="ECO:0000313" key="5">
    <source>
        <dbReference type="EMBL" id="VFK54814.1"/>
    </source>
</evidence>
<dbReference type="Gene3D" id="3.90.1580.10">
    <property type="entry name" value="paralog of FGE (formylglycine-generating enzyme)"/>
    <property type="match status" value="2"/>
</dbReference>
<dbReference type="SUPFAM" id="SSF52540">
    <property type="entry name" value="P-loop containing nucleoside triphosphate hydrolases"/>
    <property type="match status" value="1"/>
</dbReference>
<protein>
    <submittedName>
        <fullName evidence="4">Tetratricopeptide repeat-containing protein</fullName>
    </submittedName>
</protein>
<dbReference type="Gene3D" id="3.40.50.300">
    <property type="entry name" value="P-loop containing nucleotide triphosphate hydrolases"/>
    <property type="match status" value="1"/>
</dbReference>
<dbReference type="SUPFAM" id="SSF56436">
    <property type="entry name" value="C-type lectin-like"/>
    <property type="match status" value="2"/>
</dbReference>
<dbReference type="SMART" id="SM00028">
    <property type="entry name" value="TPR"/>
    <property type="match status" value="3"/>
</dbReference>
<evidence type="ECO:0000256" key="2">
    <source>
        <dbReference type="SAM" id="Coils"/>
    </source>
</evidence>
<feature type="repeat" description="TPR" evidence="1">
    <location>
        <begin position="835"/>
        <end position="868"/>
    </location>
</feature>
<accession>A0A450ZI51</accession>
<name>A0A450ZI51_9GAMM</name>
<dbReference type="PANTHER" id="PTHR47691">
    <property type="entry name" value="REGULATOR-RELATED"/>
    <property type="match status" value="1"/>
</dbReference>
<dbReference type="InterPro" id="IPR027417">
    <property type="entry name" value="P-loop_NTPase"/>
</dbReference>